<proteinExistence type="predicted"/>
<evidence type="ECO:0000256" key="7">
    <source>
        <dbReference type="SAM" id="Phobius"/>
    </source>
</evidence>
<dbReference type="EMBL" id="OVEO01000017">
    <property type="protein sequence ID" value="SPR01320.1"/>
    <property type="molecule type" value="Genomic_DNA"/>
</dbReference>
<evidence type="ECO:0000313" key="12">
    <source>
        <dbReference type="Proteomes" id="UP000290189"/>
    </source>
</evidence>
<keyword evidence="11" id="KW-1185">Reference proteome</keyword>
<dbReference type="OMA" id="FCGTNIG"/>
<dbReference type="OrthoDB" id="442352at2759"/>
<feature type="transmembrane region" description="Helical" evidence="7">
    <location>
        <begin position="269"/>
        <end position="287"/>
    </location>
</feature>
<evidence type="ECO:0000256" key="3">
    <source>
        <dbReference type="ARBA" id="ARBA00022475"/>
    </source>
</evidence>
<evidence type="ECO:0000256" key="6">
    <source>
        <dbReference type="ARBA" id="ARBA00023136"/>
    </source>
</evidence>
<evidence type="ECO:0000256" key="1">
    <source>
        <dbReference type="ARBA" id="ARBA00004651"/>
    </source>
</evidence>
<dbReference type="Proteomes" id="UP000039324">
    <property type="component" value="Unassembled WGS sequence"/>
</dbReference>
<dbReference type="GO" id="GO:0005886">
    <property type="term" value="C:plasma membrane"/>
    <property type="evidence" value="ECO:0007669"/>
    <property type="project" value="UniProtKB-SubCell"/>
</dbReference>
<evidence type="ECO:0000256" key="4">
    <source>
        <dbReference type="ARBA" id="ARBA00022692"/>
    </source>
</evidence>
<feature type="transmembrane region" description="Helical" evidence="7">
    <location>
        <begin position="332"/>
        <end position="354"/>
    </location>
</feature>
<dbReference type="PANTHER" id="PTHR43302:SF5">
    <property type="entry name" value="TRANSPORTER ARSB-RELATED"/>
    <property type="match status" value="1"/>
</dbReference>
<dbReference type="Pfam" id="PF03600">
    <property type="entry name" value="CitMHS"/>
    <property type="match status" value="1"/>
</dbReference>
<keyword evidence="10" id="KW-0496">Mitochondrion</keyword>
<protein>
    <recommendedName>
        <fullName evidence="8">Citrate transporter-like domain-containing protein</fullName>
    </recommendedName>
</protein>
<dbReference type="EMBL" id="CDSF01000112">
    <property type="protein sequence ID" value="CEP01285.1"/>
    <property type="molecule type" value="Genomic_DNA"/>
</dbReference>
<reference evidence="10 12" key="2">
    <citation type="submission" date="2018-03" db="EMBL/GenBank/DDBJ databases">
        <authorList>
            <person name="Fogelqvist J."/>
        </authorList>
    </citation>
    <scope>NUCLEOTIDE SEQUENCE [LARGE SCALE GENOMIC DNA]</scope>
</reference>
<evidence type="ECO:0000256" key="5">
    <source>
        <dbReference type="ARBA" id="ARBA00022989"/>
    </source>
</evidence>
<evidence type="ECO:0000313" key="10">
    <source>
        <dbReference type="EMBL" id="SPR01320.1"/>
    </source>
</evidence>
<comment type="subcellular location">
    <subcellularLocation>
        <location evidence="1">Cell membrane</location>
        <topology evidence="1">Multi-pass membrane protein</topology>
    </subcellularLocation>
</comment>
<keyword evidence="4 7" id="KW-0812">Transmembrane</keyword>
<dbReference type="AlphaFoldDB" id="A0A0G4J151"/>
<feature type="transmembrane region" description="Helical" evidence="7">
    <location>
        <begin position="430"/>
        <end position="455"/>
    </location>
</feature>
<dbReference type="STRING" id="37360.A0A0G4J151"/>
<feature type="transmembrane region" description="Helical" evidence="7">
    <location>
        <begin position="374"/>
        <end position="392"/>
    </location>
</feature>
<feature type="transmembrane region" description="Helical" evidence="7">
    <location>
        <begin position="152"/>
        <end position="170"/>
    </location>
</feature>
<dbReference type="PANTHER" id="PTHR43302">
    <property type="entry name" value="TRANSPORTER ARSB-RELATED"/>
    <property type="match status" value="1"/>
</dbReference>
<feature type="transmembrane region" description="Helical" evidence="7">
    <location>
        <begin position="40"/>
        <end position="61"/>
    </location>
</feature>
<name>A0A0G4J151_PLABS</name>
<geneLocation type="mitochondrion" evidence="10"/>
<reference evidence="9 11" key="1">
    <citation type="submission" date="2015-02" db="EMBL/GenBank/DDBJ databases">
        <authorList>
            <person name="Chooi Y.-H."/>
        </authorList>
    </citation>
    <scope>NUCLEOTIDE SEQUENCE [LARGE SCALE GENOMIC DNA]</scope>
    <source>
        <strain evidence="9">E3</strain>
    </source>
</reference>
<evidence type="ECO:0000313" key="11">
    <source>
        <dbReference type="Proteomes" id="UP000039324"/>
    </source>
</evidence>
<feature type="transmembrane region" description="Helical" evidence="7">
    <location>
        <begin position="293"/>
        <end position="311"/>
    </location>
</feature>
<evidence type="ECO:0000259" key="8">
    <source>
        <dbReference type="Pfam" id="PF03600"/>
    </source>
</evidence>
<feature type="transmembrane region" description="Helical" evidence="7">
    <location>
        <begin position="476"/>
        <end position="497"/>
    </location>
</feature>
<gene>
    <name evidence="9" type="ORF">PBRA_001891</name>
    <name evidence="10" type="ORF">PLBR_LOCUS8535</name>
</gene>
<dbReference type="GO" id="GO:0055085">
    <property type="term" value="P:transmembrane transport"/>
    <property type="evidence" value="ECO:0007669"/>
    <property type="project" value="InterPro"/>
</dbReference>
<keyword evidence="2" id="KW-0813">Transport</keyword>
<keyword evidence="3" id="KW-1003">Cell membrane</keyword>
<dbReference type="Proteomes" id="UP000290189">
    <property type="component" value="Unassembled WGS sequence"/>
</dbReference>
<feature type="transmembrane region" description="Helical" evidence="7">
    <location>
        <begin position="113"/>
        <end position="140"/>
    </location>
</feature>
<organism evidence="9 11">
    <name type="scientific">Plasmodiophora brassicae</name>
    <name type="common">Clubroot disease agent</name>
    <dbReference type="NCBI Taxonomy" id="37360"/>
    <lineage>
        <taxon>Eukaryota</taxon>
        <taxon>Sar</taxon>
        <taxon>Rhizaria</taxon>
        <taxon>Endomyxa</taxon>
        <taxon>Phytomyxea</taxon>
        <taxon>Plasmodiophorida</taxon>
        <taxon>Plasmodiophoridae</taxon>
        <taxon>Plasmodiophora</taxon>
    </lineage>
</organism>
<keyword evidence="5 7" id="KW-1133">Transmembrane helix</keyword>
<evidence type="ECO:0000313" key="9">
    <source>
        <dbReference type="EMBL" id="CEP01285.1"/>
    </source>
</evidence>
<sequence length="498" mass="53420">MEFVAACIVCLGAFLFTMATTLRPVKVIGGFRLSMSTAPVVSTVVLLVAGIITPVDVVSAVQGDGDALKPYTIIVTFLSLAYICVVMESSGVGEALAIAIIHKAATSYRRLLMYVFALSATMTMFTSSDLVVLTTTPIICSLSQMASIDAKPLLFVQFFTANVFSVILSISDSANLMVAEDAGFDFVAYFNWMVLPTAAAGLGLIVSFWFLFGQHVKDHAELAIQCQTSAPAARTALDREFALSADDAGAGPASVRWQDAVKDPPRARAAVSAYACALLSLVLSSFFPMGLDISQICMIFALTLFVADVALEAVPFWRQYGRLEVIKARDHVLALPWKLVPFTVGMFVLSKALAVIEFNSVVAWHLGLITGHDVFSAAIAMVFIAMICCNLMTELPMTIFFLSVMGQRSFTDAIVAAGGAGDIVKIRRAMLLAVSMGANFGANLCVTGATAGLLWRNILRTRYNISISHSEFLRKGVSCMVPVVFLSVLVLSTEIQLS</sequence>
<evidence type="ECO:0000256" key="2">
    <source>
        <dbReference type="ARBA" id="ARBA00022448"/>
    </source>
</evidence>
<feature type="transmembrane region" description="Helical" evidence="7">
    <location>
        <begin position="73"/>
        <end position="101"/>
    </location>
</feature>
<keyword evidence="6 7" id="KW-0472">Membrane</keyword>
<dbReference type="InterPro" id="IPR004680">
    <property type="entry name" value="Cit_transptr-like_dom"/>
</dbReference>
<feature type="domain" description="Citrate transporter-like" evidence="8">
    <location>
        <begin position="40"/>
        <end position="404"/>
    </location>
</feature>
<accession>A0A0G4J151</accession>
<feature type="transmembrane region" description="Helical" evidence="7">
    <location>
        <begin position="190"/>
        <end position="212"/>
    </location>
</feature>